<keyword evidence="10" id="KW-0963">Cytoplasm</keyword>
<dbReference type="RefSeq" id="WP_154576292.1">
    <property type="nucleotide sequence ID" value="NZ_VUMO01000006.1"/>
</dbReference>
<comment type="catalytic activity">
    <reaction evidence="10">
        <text>L-glutamate + acetyl-CoA = N-acetyl-L-glutamate + CoA + H(+)</text>
        <dbReference type="Rhea" id="RHEA:24292"/>
        <dbReference type="ChEBI" id="CHEBI:15378"/>
        <dbReference type="ChEBI" id="CHEBI:29985"/>
        <dbReference type="ChEBI" id="CHEBI:44337"/>
        <dbReference type="ChEBI" id="CHEBI:57287"/>
        <dbReference type="ChEBI" id="CHEBI:57288"/>
        <dbReference type="EC" id="2.3.1.1"/>
    </reaction>
</comment>
<evidence type="ECO:0000256" key="3">
    <source>
        <dbReference type="ARBA" id="ARBA00022571"/>
    </source>
</evidence>
<feature type="active site" description="Nucleophile" evidence="10">
    <location>
        <position position="194"/>
    </location>
</feature>
<keyword evidence="3 10" id="KW-0055">Arginine biosynthesis</keyword>
<evidence type="ECO:0000256" key="2">
    <source>
        <dbReference type="ARBA" id="ARBA00011475"/>
    </source>
</evidence>
<protein>
    <recommendedName>
        <fullName evidence="10">Arginine biosynthesis bifunctional protein ArgJ</fullName>
    </recommendedName>
    <domain>
        <recommendedName>
            <fullName evidence="10">Glutamate N-acetyltransferase</fullName>
            <ecNumber evidence="10">2.3.1.35</ecNumber>
        </recommendedName>
        <alternativeName>
            <fullName evidence="10">Ornithine acetyltransferase</fullName>
            <shortName evidence="10">OATase</shortName>
        </alternativeName>
        <alternativeName>
            <fullName evidence="10">Ornithine transacetylase</fullName>
        </alternativeName>
    </domain>
    <domain>
        <recommendedName>
            <fullName evidence="10">Amino-acid acetyltransferase</fullName>
            <ecNumber evidence="10">2.3.1.1</ecNumber>
        </recommendedName>
        <alternativeName>
            <fullName evidence="10">N-acetylglutamate synthase</fullName>
            <shortName evidence="10">AGSase</shortName>
        </alternativeName>
    </domain>
    <component>
        <recommendedName>
            <fullName evidence="10">Arginine biosynthesis bifunctional protein ArgJ alpha chain</fullName>
        </recommendedName>
    </component>
    <component>
        <recommendedName>
            <fullName evidence="10">Arginine biosynthesis bifunctional protein ArgJ beta chain</fullName>
        </recommendedName>
    </component>
</protein>
<feature type="binding site" evidence="10">
    <location>
        <position position="194"/>
    </location>
    <ligand>
        <name>substrate</name>
    </ligand>
</feature>
<dbReference type="GO" id="GO:0004042">
    <property type="term" value="F:L-glutamate N-acetyltransferase activity"/>
    <property type="evidence" value="ECO:0007669"/>
    <property type="project" value="UniProtKB-UniRule"/>
</dbReference>
<dbReference type="GO" id="GO:0004358">
    <property type="term" value="F:L-glutamate N-acetyltransferase activity, acting on acetyl-L-ornithine as donor"/>
    <property type="evidence" value="ECO:0007669"/>
    <property type="project" value="UniProtKB-UniRule"/>
</dbReference>
<evidence type="ECO:0000313" key="12">
    <source>
        <dbReference type="Proteomes" id="UP000461754"/>
    </source>
</evidence>
<dbReference type="HAMAP" id="MF_01106">
    <property type="entry name" value="ArgJ"/>
    <property type="match status" value="1"/>
</dbReference>
<dbReference type="InterPro" id="IPR042195">
    <property type="entry name" value="ArgJ_beta_C"/>
</dbReference>
<sequence>MKEKKFHVISGGVTASKGFKACGATTGLKPNNRLDIALIESEVEAIPAIVTTQNAVKAAPVLWDNQIVKKDKQKIKAVLINSGNANACTGEQGLLDVKTEAKCVSQYFDCDPEQIFISSTGVIGVPLPIKEITGTIPTLVNNLSVDGQSDASRAILTTDLVPKTVAVETEIDGKTIHIGAMAKGSGMICPNMATMLSFVTTDANIEQACLQKMLSIIAEDTYNMMSVDGDMSTNDTVLVLANGLAGNDKITESNIGAYTKFFEALYFVNESIVKSIVKDGEGATKYIEVHVDHAESRGDARILAKAVVNSNLVKTAIFGEDANWGRVLSSIGATGVKFAPETVSLTFSNSKGSLLLLDHGKPVPFDEEQASELLKQKEVIINVDMGEGIYKATAWGCDLSYDYVKINAEYRT</sequence>
<feature type="chain" id="PRO_5031666756" description="Arginine biosynthesis bifunctional protein ArgJ alpha chain" evidence="10">
    <location>
        <begin position="1"/>
        <end position="193"/>
    </location>
</feature>
<feature type="binding site" evidence="10">
    <location>
        <position position="407"/>
    </location>
    <ligand>
        <name>substrate</name>
    </ligand>
</feature>
<evidence type="ECO:0000256" key="8">
    <source>
        <dbReference type="ARBA" id="ARBA00023315"/>
    </source>
</evidence>
<reference evidence="11 12" key="1">
    <citation type="submission" date="2019-08" db="EMBL/GenBank/DDBJ databases">
        <title>In-depth cultivation of the pig gut microbiome towards novel bacterial diversity and tailored functional studies.</title>
        <authorList>
            <person name="Wylensek D."/>
            <person name="Hitch T.C.A."/>
            <person name="Clavel T."/>
        </authorList>
    </citation>
    <scope>NUCLEOTIDE SEQUENCE [LARGE SCALE GENOMIC DNA]</scope>
    <source>
        <strain evidence="11 12">RF-744-FAT-4</strain>
    </source>
</reference>
<dbReference type="GO" id="GO:0006592">
    <property type="term" value="P:ornithine biosynthetic process"/>
    <property type="evidence" value="ECO:0007669"/>
    <property type="project" value="TreeGrafter"/>
</dbReference>
<keyword evidence="12" id="KW-1185">Reference proteome</keyword>
<keyword evidence="7 10" id="KW-0511">Multifunctional enzyme</keyword>
<comment type="catalytic activity">
    <reaction evidence="9 10">
        <text>N(2)-acetyl-L-ornithine + L-glutamate = N-acetyl-L-glutamate + L-ornithine</text>
        <dbReference type="Rhea" id="RHEA:15349"/>
        <dbReference type="ChEBI" id="CHEBI:29985"/>
        <dbReference type="ChEBI" id="CHEBI:44337"/>
        <dbReference type="ChEBI" id="CHEBI:46911"/>
        <dbReference type="ChEBI" id="CHEBI:57805"/>
        <dbReference type="EC" id="2.3.1.35"/>
    </reaction>
</comment>
<feature type="binding site" evidence="10">
    <location>
        <position position="412"/>
    </location>
    <ligand>
        <name>substrate</name>
    </ligand>
</feature>
<dbReference type="GO" id="GO:0005737">
    <property type="term" value="C:cytoplasm"/>
    <property type="evidence" value="ECO:0007669"/>
    <property type="project" value="UniProtKB-SubCell"/>
</dbReference>
<comment type="caution">
    <text evidence="11">The sequence shown here is derived from an EMBL/GenBank/DDBJ whole genome shotgun (WGS) entry which is preliminary data.</text>
</comment>
<keyword evidence="4 10" id="KW-0028">Amino-acid biosynthesis</keyword>
<dbReference type="GO" id="GO:0006526">
    <property type="term" value="P:L-arginine biosynthetic process"/>
    <property type="evidence" value="ECO:0007669"/>
    <property type="project" value="UniProtKB-UniRule"/>
</dbReference>
<dbReference type="Gene3D" id="3.30.2330.10">
    <property type="entry name" value="arginine biosynthesis bifunctional protein suprefamily"/>
    <property type="match status" value="1"/>
</dbReference>
<dbReference type="Pfam" id="PF01960">
    <property type="entry name" value="ArgJ"/>
    <property type="match status" value="1"/>
</dbReference>
<gene>
    <name evidence="10 11" type="primary">argJ</name>
    <name evidence="11" type="ORF">FYJ52_05830</name>
</gene>
<dbReference type="EC" id="2.3.1.1" evidence="10"/>
<comment type="subunit">
    <text evidence="2 10">Heterotetramer of two alpha and two beta chains.</text>
</comment>
<evidence type="ECO:0000256" key="7">
    <source>
        <dbReference type="ARBA" id="ARBA00023268"/>
    </source>
</evidence>
<evidence type="ECO:0000256" key="4">
    <source>
        <dbReference type="ARBA" id="ARBA00022605"/>
    </source>
</evidence>
<name>A0A7X2T9V9_9FIRM</name>
<dbReference type="Proteomes" id="UP000461754">
    <property type="component" value="Unassembled WGS sequence"/>
</dbReference>
<dbReference type="AlphaFoldDB" id="A0A7X2T9V9"/>
<keyword evidence="6 10" id="KW-0068">Autocatalytic cleavage</keyword>
<accession>A0A7X2T9V9</accession>
<dbReference type="CDD" id="cd02152">
    <property type="entry name" value="OAT"/>
    <property type="match status" value="1"/>
</dbReference>
<feature type="site" description="Cleavage; by autolysis" evidence="10">
    <location>
        <begin position="193"/>
        <end position="194"/>
    </location>
</feature>
<dbReference type="EC" id="2.3.1.35" evidence="10"/>
<proteinExistence type="inferred from homology"/>
<keyword evidence="8 10" id="KW-0012">Acyltransferase</keyword>
<keyword evidence="5 10" id="KW-0808">Transferase</keyword>
<comment type="pathway">
    <text evidence="10">Amino-acid biosynthesis; L-arginine biosynthesis; N(2)-acetyl-L-ornithine from L-glutamate: step 1/4.</text>
</comment>
<dbReference type="InterPro" id="IPR002813">
    <property type="entry name" value="Arg_biosynth_ArgJ"/>
</dbReference>
<evidence type="ECO:0000256" key="6">
    <source>
        <dbReference type="ARBA" id="ARBA00022813"/>
    </source>
</evidence>
<evidence type="ECO:0000256" key="9">
    <source>
        <dbReference type="ARBA" id="ARBA00049439"/>
    </source>
</evidence>
<evidence type="ECO:0000256" key="10">
    <source>
        <dbReference type="HAMAP-Rule" id="MF_01106"/>
    </source>
</evidence>
<feature type="binding site" evidence="10">
    <location>
        <position position="157"/>
    </location>
    <ligand>
        <name>substrate</name>
    </ligand>
</feature>
<dbReference type="PANTHER" id="PTHR23100">
    <property type="entry name" value="ARGININE BIOSYNTHESIS BIFUNCTIONAL PROTEIN ARGJ"/>
    <property type="match status" value="1"/>
</dbReference>
<dbReference type="PANTHER" id="PTHR23100:SF0">
    <property type="entry name" value="ARGININE BIOSYNTHESIS BIFUNCTIONAL PROTEIN ARGJ, MITOCHONDRIAL"/>
    <property type="match status" value="1"/>
</dbReference>
<dbReference type="InterPro" id="IPR016117">
    <property type="entry name" value="ArgJ-like_dom_sf"/>
</dbReference>
<organism evidence="11 12">
    <name type="scientific">Pseudoramibacter porci</name>
    <dbReference type="NCBI Taxonomy" id="2606631"/>
    <lineage>
        <taxon>Bacteria</taxon>
        <taxon>Bacillati</taxon>
        <taxon>Bacillota</taxon>
        <taxon>Clostridia</taxon>
        <taxon>Eubacteriales</taxon>
        <taxon>Eubacteriaceae</taxon>
        <taxon>Pseudoramibacter</taxon>
    </lineage>
</organism>
<dbReference type="Gene3D" id="3.10.20.340">
    <property type="entry name" value="ArgJ beta chain, C-terminal domain"/>
    <property type="match status" value="1"/>
</dbReference>
<evidence type="ECO:0000256" key="5">
    <source>
        <dbReference type="ARBA" id="ARBA00022679"/>
    </source>
</evidence>
<feature type="binding site" evidence="10">
    <location>
        <position position="183"/>
    </location>
    <ligand>
        <name>substrate</name>
    </ligand>
</feature>
<dbReference type="UniPathway" id="UPA00068">
    <property type="reaction ID" value="UER00106"/>
</dbReference>
<feature type="site" description="Involved in the stabilization of negative charge on the oxyanion by the formation of the oxyanion hole" evidence="10">
    <location>
        <position position="121"/>
    </location>
</feature>
<dbReference type="NCBIfam" id="NF003802">
    <property type="entry name" value="PRK05388.1"/>
    <property type="match status" value="1"/>
</dbReference>
<feature type="chain" id="PRO_5031666757" description="Arginine biosynthesis bifunctional protein ArgJ beta chain" evidence="10">
    <location>
        <begin position="194"/>
        <end position="412"/>
    </location>
</feature>
<comment type="similarity">
    <text evidence="1 10">Belongs to the ArgJ family.</text>
</comment>
<dbReference type="FunFam" id="3.60.70.12:FF:000001">
    <property type="entry name" value="Arginine biosynthesis bifunctional protein ArgJ, chloroplastic"/>
    <property type="match status" value="1"/>
</dbReference>
<feature type="binding site" evidence="10">
    <location>
        <position position="281"/>
    </location>
    <ligand>
        <name>substrate</name>
    </ligand>
</feature>
<comment type="subcellular location">
    <subcellularLocation>
        <location evidence="10">Cytoplasm</location>
    </subcellularLocation>
</comment>
<evidence type="ECO:0000313" key="11">
    <source>
        <dbReference type="EMBL" id="MSS19914.1"/>
    </source>
</evidence>
<dbReference type="Gene3D" id="3.60.70.12">
    <property type="entry name" value="L-amino peptidase D-ALA esterase/amidase"/>
    <property type="match status" value="1"/>
</dbReference>
<dbReference type="NCBIfam" id="TIGR00120">
    <property type="entry name" value="ArgJ"/>
    <property type="match status" value="1"/>
</dbReference>
<dbReference type="EMBL" id="VUMO01000006">
    <property type="protein sequence ID" value="MSS19914.1"/>
    <property type="molecule type" value="Genomic_DNA"/>
</dbReference>
<feature type="site" description="Involved in the stabilization of negative charge on the oxyanion by the formation of the oxyanion hole" evidence="10">
    <location>
        <position position="120"/>
    </location>
</feature>
<dbReference type="SUPFAM" id="SSF56266">
    <property type="entry name" value="DmpA/ArgJ-like"/>
    <property type="match status" value="1"/>
</dbReference>
<evidence type="ECO:0000256" key="1">
    <source>
        <dbReference type="ARBA" id="ARBA00006774"/>
    </source>
</evidence>
<comment type="function">
    <text evidence="10">Catalyzes two activities which are involved in the cyclic version of arginine biosynthesis: the synthesis of N-acetylglutamate from glutamate and acetyl-CoA as the acetyl donor, and of ornithine by transacetylation between N(2)-acetylornithine and glutamate.</text>
</comment>
<comment type="pathway">
    <text evidence="10">Amino-acid biosynthesis; L-arginine biosynthesis; L-ornithine and N-acetyl-L-glutamate from L-glutamate and N(2)-acetyl-L-ornithine (cyclic): step 1/1.</text>
</comment>
<dbReference type="FunFam" id="3.10.20.340:FF:000001">
    <property type="entry name" value="Arginine biosynthesis bifunctional protein ArgJ, chloroplastic"/>
    <property type="match status" value="1"/>
</dbReference>